<dbReference type="PANTHER" id="PTHR43406:SF1">
    <property type="entry name" value="TRYPTOPHAN SYNTHASE ALPHA CHAIN, CHLOROPLASTIC"/>
    <property type="match status" value="1"/>
</dbReference>
<dbReference type="Pfam" id="PF00290">
    <property type="entry name" value="Trp_syntA"/>
    <property type="match status" value="1"/>
</dbReference>
<keyword evidence="7 9" id="KW-0456">Lyase</keyword>
<dbReference type="PANTHER" id="PTHR43406">
    <property type="entry name" value="TRYPTOPHAN SYNTHASE, ALPHA CHAIN"/>
    <property type="match status" value="1"/>
</dbReference>
<dbReference type="Gene3D" id="3.20.20.70">
    <property type="entry name" value="Aldolase class I"/>
    <property type="match status" value="1"/>
</dbReference>
<dbReference type="GO" id="GO:0004834">
    <property type="term" value="F:tryptophan synthase activity"/>
    <property type="evidence" value="ECO:0007669"/>
    <property type="project" value="UniProtKB-UniRule"/>
</dbReference>
<comment type="caution">
    <text evidence="11">The sequence shown here is derived from an EMBL/GenBank/DDBJ whole genome shotgun (WGS) entry which is preliminary data.</text>
</comment>
<feature type="active site" description="Proton acceptor" evidence="9">
    <location>
        <position position="60"/>
    </location>
</feature>
<evidence type="ECO:0000313" key="11">
    <source>
        <dbReference type="EMBL" id="HDD43747.1"/>
    </source>
</evidence>
<dbReference type="HAMAP" id="MF_00131">
    <property type="entry name" value="Trp_synth_alpha"/>
    <property type="match status" value="1"/>
</dbReference>
<sequence length="265" mass="29277">MKTIKQVFRNLKKQGRRALIPYITAGDPDLETTKKLILTVAQSGGDILELGVPFSDPLADGPTIQAASQRALKSGTNLKEILKLIKEIRPYTEIPIVLMSYYNPLLQYGLERLAQEAVKAGINGFIVPDLTPEEADKWIKICRIYHLDTIFLIAPTTPLSRARKIVQKSQGFIYYVSVTGVTGARDKLPSDIIQNLNQLKRITKKPIAVGFGISSPEHVKMLIHYADGIIVGSAIVKIIGNSKNTNQILKKVSTFIKSLSQATKL</sequence>
<gene>
    <name evidence="9" type="primary">trpA</name>
    <name evidence="11" type="ORF">ENG63_02655</name>
</gene>
<evidence type="ECO:0000256" key="4">
    <source>
        <dbReference type="ARBA" id="ARBA00022605"/>
    </source>
</evidence>
<dbReference type="FunFam" id="3.20.20.70:FF:000037">
    <property type="entry name" value="Tryptophan synthase alpha chain"/>
    <property type="match status" value="1"/>
</dbReference>
<reference evidence="11" key="1">
    <citation type="journal article" date="2020" name="mSystems">
        <title>Genome- and Community-Level Interaction Insights into Carbon Utilization and Element Cycling Functions of Hydrothermarchaeota in Hydrothermal Sediment.</title>
        <authorList>
            <person name="Zhou Z."/>
            <person name="Liu Y."/>
            <person name="Xu W."/>
            <person name="Pan J."/>
            <person name="Luo Z.H."/>
            <person name="Li M."/>
        </authorList>
    </citation>
    <scope>NUCLEOTIDE SEQUENCE [LARGE SCALE GENOMIC DNA]</scope>
    <source>
        <strain evidence="11">HyVt-233</strain>
    </source>
</reference>
<evidence type="ECO:0000256" key="1">
    <source>
        <dbReference type="ARBA" id="ARBA00003365"/>
    </source>
</evidence>
<dbReference type="GO" id="GO:0005829">
    <property type="term" value="C:cytosol"/>
    <property type="evidence" value="ECO:0007669"/>
    <property type="project" value="TreeGrafter"/>
</dbReference>
<dbReference type="InterPro" id="IPR011060">
    <property type="entry name" value="RibuloseP-bd_barrel"/>
</dbReference>
<name>A0A7C0Y1X1_DESA2</name>
<evidence type="ECO:0000256" key="3">
    <source>
        <dbReference type="ARBA" id="ARBA00011270"/>
    </source>
</evidence>
<comment type="subunit">
    <text evidence="3 9">Tetramer of two alpha and two beta chains.</text>
</comment>
<keyword evidence="4 9" id="KW-0028">Amino-acid biosynthesis</keyword>
<feature type="active site" description="Proton acceptor" evidence="9">
    <location>
        <position position="49"/>
    </location>
</feature>
<organism evidence="11">
    <name type="scientific">Desulfofervidus auxilii</name>
    <dbReference type="NCBI Taxonomy" id="1621989"/>
    <lineage>
        <taxon>Bacteria</taxon>
        <taxon>Pseudomonadati</taxon>
        <taxon>Thermodesulfobacteriota</taxon>
        <taxon>Candidatus Desulfofervidia</taxon>
        <taxon>Candidatus Desulfofervidales</taxon>
        <taxon>Candidatus Desulfofervidaceae</taxon>
        <taxon>Candidatus Desulfofervidus</taxon>
    </lineage>
</organism>
<proteinExistence type="inferred from homology"/>
<dbReference type="Proteomes" id="UP000886289">
    <property type="component" value="Unassembled WGS sequence"/>
</dbReference>
<evidence type="ECO:0000256" key="8">
    <source>
        <dbReference type="ARBA" id="ARBA00049047"/>
    </source>
</evidence>
<accession>A0A7C0Y1X1</accession>
<dbReference type="SUPFAM" id="SSF51366">
    <property type="entry name" value="Ribulose-phoshate binding barrel"/>
    <property type="match status" value="1"/>
</dbReference>
<dbReference type="EMBL" id="DRBS01000102">
    <property type="protein sequence ID" value="HDD43747.1"/>
    <property type="molecule type" value="Genomic_DNA"/>
</dbReference>
<comment type="function">
    <text evidence="1 9">The alpha subunit is responsible for the aldol cleavage of indoleglycerol phosphate to indole and glyceraldehyde 3-phosphate.</text>
</comment>
<keyword evidence="6 9" id="KW-0057">Aromatic amino acid biosynthesis</keyword>
<dbReference type="AlphaFoldDB" id="A0A7C0Y1X1"/>
<comment type="pathway">
    <text evidence="2 9">Amino-acid biosynthesis; L-tryptophan biosynthesis; L-tryptophan from chorismate: step 5/5.</text>
</comment>
<comment type="catalytic activity">
    <reaction evidence="8 9">
        <text>(1S,2R)-1-C-(indol-3-yl)glycerol 3-phosphate + L-serine = D-glyceraldehyde 3-phosphate + L-tryptophan + H2O</text>
        <dbReference type="Rhea" id="RHEA:10532"/>
        <dbReference type="ChEBI" id="CHEBI:15377"/>
        <dbReference type="ChEBI" id="CHEBI:33384"/>
        <dbReference type="ChEBI" id="CHEBI:57912"/>
        <dbReference type="ChEBI" id="CHEBI:58866"/>
        <dbReference type="ChEBI" id="CHEBI:59776"/>
        <dbReference type="EC" id="4.2.1.20"/>
    </reaction>
</comment>
<dbReference type="CDD" id="cd04724">
    <property type="entry name" value="Tryptophan_synthase_alpha"/>
    <property type="match status" value="1"/>
</dbReference>
<evidence type="ECO:0000256" key="5">
    <source>
        <dbReference type="ARBA" id="ARBA00022822"/>
    </source>
</evidence>
<dbReference type="InterPro" id="IPR018204">
    <property type="entry name" value="Trp_synthase_alpha_AS"/>
</dbReference>
<dbReference type="EC" id="4.2.1.20" evidence="9"/>
<keyword evidence="5 9" id="KW-0822">Tryptophan biosynthesis</keyword>
<evidence type="ECO:0000256" key="9">
    <source>
        <dbReference type="HAMAP-Rule" id="MF_00131"/>
    </source>
</evidence>
<comment type="similarity">
    <text evidence="9 10">Belongs to the TrpA family.</text>
</comment>
<evidence type="ECO:0000256" key="10">
    <source>
        <dbReference type="RuleBase" id="RU003662"/>
    </source>
</evidence>
<dbReference type="InterPro" id="IPR013785">
    <property type="entry name" value="Aldolase_TIM"/>
</dbReference>
<dbReference type="UniPathway" id="UPA00035">
    <property type="reaction ID" value="UER00044"/>
</dbReference>
<dbReference type="PROSITE" id="PS00167">
    <property type="entry name" value="TRP_SYNTHASE_ALPHA"/>
    <property type="match status" value="1"/>
</dbReference>
<dbReference type="NCBIfam" id="TIGR00262">
    <property type="entry name" value="trpA"/>
    <property type="match status" value="1"/>
</dbReference>
<evidence type="ECO:0000256" key="2">
    <source>
        <dbReference type="ARBA" id="ARBA00004733"/>
    </source>
</evidence>
<dbReference type="InterPro" id="IPR002028">
    <property type="entry name" value="Trp_synthase_suA"/>
</dbReference>
<protein>
    <recommendedName>
        <fullName evidence="9">Tryptophan synthase alpha chain</fullName>
        <ecNumber evidence="9">4.2.1.20</ecNumber>
    </recommendedName>
</protein>
<evidence type="ECO:0000256" key="6">
    <source>
        <dbReference type="ARBA" id="ARBA00023141"/>
    </source>
</evidence>
<evidence type="ECO:0000256" key="7">
    <source>
        <dbReference type="ARBA" id="ARBA00023239"/>
    </source>
</evidence>